<reference evidence="3" key="1">
    <citation type="journal article" date="2019" name="Int. J. Syst. Evol. Microbiol.">
        <title>The Global Catalogue of Microorganisms (GCM) 10K type strain sequencing project: providing services to taxonomists for standard genome sequencing and annotation.</title>
        <authorList>
            <consortium name="The Broad Institute Genomics Platform"/>
            <consortium name="The Broad Institute Genome Sequencing Center for Infectious Disease"/>
            <person name="Wu L."/>
            <person name="Ma J."/>
        </authorList>
    </citation>
    <scope>NUCLEOTIDE SEQUENCE [LARGE SCALE GENOMIC DNA]</scope>
    <source>
        <strain evidence="3">JCM 17727</strain>
    </source>
</reference>
<proteinExistence type="predicted"/>
<accession>A0ABP8HVY8</accession>
<evidence type="ECO:0008006" key="4">
    <source>
        <dbReference type="Google" id="ProtNLM"/>
    </source>
</evidence>
<protein>
    <recommendedName>
        <fullName evidence="4">Sel1 repeat family protein</fullName>
    </recommendedName>
</protein>
<feature type="compositionally biased region" description="Polar residues" evidence="1">
    <location>
        <begin position="61"/>
        <end position="74"/>
    </location>
</feature>
<dbReference type="EMBL" id="BAABFU010000001">
    <property type="protein sequence ID" value="GAA4345777.1"/>
    <property type="molecule type" value="Genomic_DNA"/>
</dbReference>
<evidence type="ECO:0000313" key="3">
    <source>
        <dbReference type="Proteomes" id="UP001501294"/>
    </source>
</evidence>
<feature type="region of interest" description="Disordered" evidence="1">
    <location>
        <begin position="41"/>
        <end position="84"/>
    </location>
</feature>
<evidence type="ECO:0000256" key="1">
    <source>
        <dbReference type="SAM" id="MobiDB-lite"/>
    </source>
</evidence>
<feature type="compositionally biased region" description="Basic and acidic residues" evidence="1">
    <location>
        <begin position="41"/>
        <end position="59"/>
    </location>
</feature>
<gene>
    <name evidence="2" type="ORF">GCM10023150_06440</name>
</gene>
<dbReference type="RefSeq" id="WP_223577032.1">
    <property type="nucleotide sequence ID" value="NZ_BAABFU010000001.1"/>
</dbReference>
<evidence type="ECO:0000313" key="2">
    <source>
        <dbReference type="EMBL" id="GAA4345777.1"/>
    </source>
</evidence>
<organism evidence="2 3">
    <name type="scientific">Kangiella taiwanensis</name>
    <dbReference type="NCBI Taxonomy" id="1079179"/>
    <lineage>
        <taxon>Bacteria</taxon>
        <taxon>Pseudomonadati</taxon>
        <taxon>Pseudomonadota</taxon>
        <taxon>Gammaproteobacteria</taxon>
        <taxon>Kangiellales</taxon>
        <taxon>Kangiellaceae</taxon>
        <taxon>Kangiella</taxon>
    </lineage>
</organism>
<comment type="caution">
    <text evidence="2">The sequence shown here is derived from an EMBL/GenBank/DDBJ whole genome shotgun (WGS) entry which is preliminary data.</text>
</comment>
<sequence length="324" mass="36969">MTNKIIALLTAVVIALAVLAYKLSTASRDEVVEDTATFEAEKMPDTLRPDAQPDQHDDVQPTITTPEVTHTSSDATDDVSNDSEVKLPDEKLCQLIHEYDDWYPKGEGYESETFMSEIRAWAFSRGYFETEYSQGNLGIKKQSDYDFYEIDDLETMAQAGDSMANVRLAYRLYLKGDEDNMERAQPYCDRAIADGYTALVMCKTSYLTTQIYRERRKEGEEANPEQVKALELEYLAWQQASKLLGDDLGSRLAEGMLPEQEHEFEKHAIEQKTKSLISDIDAQRLRLGIVEREHPPIPKLLTYVLEEETNPEDVFKSCFDKEQG</sequence>
<dbReference type="Proteomes" id="UP001501294">
    <property type="component" value="Unassembled WGS sequence"/>
</dbReference>
<name>A0ABP8HVY8_9GAMM</name>
<keyword evidence="3" id="KW-1185">Reference proteome</keyword>